<gene>
    <name evidence="12" type="ORF">FD22_GL001427</name>
</gene>
<dbReference type="InterPro" id="IPR013785">
    <property type="entry name" value="Aldolase_TIM"/>
</dbReference>
<feature type="domain" description="FAD/NAD(P)-binding" evidence="11">
    <location>
        <begin position="406"/>
        <end position="630"/>
    </location>
</feature>
<dbReference type="PANTHER" id="PTHR42917">
    <property type="entry name" value="2,4-DIENOYL-COA REDUCTASE"/>
    <property type="match status" value="1"/>
</dbReference>
<evidence type="ECO:0000256" key="4">
    <source>
        <dbReference type="ARBA" id="ARBA00022630"/>
    </source>
</evidence>
<name>A0A0R1F2C4_9LACO</name>
<evidence type="ECO:0000256" key="1">
    <source>
        <dbReference type="ARBA" id="ARBA00001917"/>
    </source>
</evidence>
<reference evidence="12 13" key="1">
    <citation type="journal article" date="2015" name="Genome Announc.">
        <title>Expanding the biotechnology potential of lactobacilli through comparative genomics of 213 strains and associated genera.</title>
        <authorList>
            <person name="Sun Z."/>
            <person name="Harris H.M."/>
            <person name="McCann A."/>
            <person name="Guo C."/>
            <person name="Argimon S."/>
            <person name="Zhang W."/>
            <person name="Yang X."/>
            <person name="Jeffery I.B."/>
            <person name="Cooney J.C."/>
            <person name="Kagawa T.F."/>
            <person name="Liu W."/>
            <person name="Song Y."/>
            <person name="Salvetti E."/>
            <person name="Wrobel A."/>
            <person name="Rasinkangas P."/>
            <person name="Parkhill J."/>
            <person name="Rea M.C."/>
            <person name="O'Sullivan O."/>
            <person name="Ritari J."/>
            <person name="Douillard F.P."/>
            <person name="Paul Ross R."/>
            <person name="Yang R."/>
            <person name="Briner A.E."/>
            <person name="Felis G.E."/>
            <person name="de Vos W.M."/>
            <person name="Barrangou R."/>
            <person name="Klaenhammer T.R."/>
            <person name="Caufield P.W."/>
            <person name="Cui Y."/>
            <person name="Zhang H."/>
            <person name="O'Toole P.W."/>
        </authorList>
    </citation>
    <scope>NUCLEOTIDE SEQUENCE [LARGE SCALE GENOMIC DNA]</scope>
    <source>
        <strain evidence="12 13">DSM 20001</strain>
    </source>
</reference>
<dbReference type="InterPro" id="IPR051793">
    <property type="entry name" value="NADH:flavin_oxidoreductase"/>
</dbReference>
<evidence type="ECO:0000256" key="2">
    <source>
        <dbReference type="ARBA" id="ARBA00001966"/>
    </source>
</evidence>
<accession>A0A0R1F2C4</accession>
<evidence type="ECO:0000256" key="3">
    <source>
        <dbReference type="ARBA" id="ARBA00011048"/>
    </source>
</evidence>
<evidence type="ECO:0000259" key="10">
    <source>
        <dbReference type="Pfam" id="PF00724"/>
    </source>
</evidence>
<dbReference type="PRINTS" id="PR00368">
    <property type="entry name" value="FADPNR"/>
</dbReference>
<sequence length="670" mass="72158">MYSKTNRSIKFISSQFKEVFLMTDFPQLFQPGRIGKLTLKNHVVMPAMGVSLARTNGEASDDIIRYYEERARGGVGLIITEVTRIDDKYGVATYKQLAVTDPKQIPQLQRLADAVHKYDTKIFVQLHHPGRETTSQLLNGEQIVAPSAIADKTVKEVPRALSTEEVQALVKAFIKGAVIAKTAGIDGVEIHAAHGYLLNQFLSPYSNQRTDRYGGSFHNRLRFLQEIIAGIKYMCGADFPISVRISADEFVAGGLKIADSVKIARTLESYGIDAINVSSGIYESAPTIVEPGSYAQGWKKELAKTIKANVKIPVIAVNNIKTPEIAEQLLTDDVCDYIGVARATLADPDWARKAATGHSNQITTCIGCLLCFGALQAGKHIICAVNPRLGREREFATLNHNGAQRTVAVIGGGPGGMTAAKTLAERGFKVTLFEQHKVLGGTLNTADKTPLKDKITLLNQQLINQVEANQNIELHLNEKATVEKVRALQPAGVFIASGAKPIVPQLPGMAGKNVITAEDYLYGKAPVSGKVAVIGGSMTGLETAEKLAGEGHEVTIVEMQAKVGAGVNPTILLDLMQRLNKYEPTIMTGKRLVGAGEHGVKVLDMIDHGMSDIVADTVILALGVTPDTSISAPFIAAFDQTKIIGDAEASGRVAEAMRDGYTKAYVFAND</sequence>
<dbReference type="Proteomes" id="UP000051181">
    <property type="component" value="Unassembled WGS sequence"/>
</dbReference>
<dbReference type="CDD" id="cd02803">
    <property type="entry name" value="OYE_like_FMN_family"/>
    <property type="match status" value="1"/>
</dbReference>
<comment type="similarity">
    <text evidence="3">In the N-terminal section; belongs to the NADH:flavin oxidoreductase/NADH oxidase family.</text>
</comment>
<evidence type="ECO:0000259" key="11">
    <source>
        <dbReference type="Pfam" id="PF07992"/>
    </source>
</evidence>
<proteinExistence type="inferred from homology"/>
<comment type="caution">
    <text evidence="12">The sequence shown here is derived from an EMBL/GenBank/DDBJ whole genome shotgun (WGS) entry which is preliminary data.</text>
</comment>
<dbReference type="PANTHER" id="PTHR42917:SF2">
    <property type="entry name" value="2,4-DIENOYL-COA REDUCTASE [(2E)-ENOYL-COA-PRODUCING]"/>
    <property type="match status" value="1"/>
</dbReference>
<keyword evidence="7" id="KW-0560">Oxidoreductase</keyword>
<dbReference type="EMBL" id="AZCN01000038">
    <property type="protein sequence ID" value="KRK16013.1"/>
    <property type="molecule type" value="Genomic_DNA"/>
</dbReference>
<organism evidence="12 13">
    <name type="scientific">Loigolactobacillus coryniformis subsp. coryniformis KCTC 3167 = DSM 20001</name>
    <dbReference type="NCBI Taxonomy" id="913848"/>
    <lineage>
        <taxon>Bacteria</taxon>
        <taxon>Bacillati</taxon>
        <taxon>Bacillota</taxon>
        <taxon>Bacilli</taxon>
        <taxon>Lactobacillales</taxon>
        <taxon>Lactobacillaceae</taxon>
        <taxon>Loigolactobacillus</taxon>
    </lineage>
</organism>
<evidence type="ECO:0000256" key="7">
    <source>
        <dbReference type="ARBA" id="ARBA00023002"/>
    </source>
</evidence>
<evidence type="ECO:0000313" key="13">
    <source>
        <dbReference type="Proteomes" id="UP000051181"/>
    </source>
</evidence>
<dbReference type="SUPFAM" id="SSF51905">
    <property type="entry name" value="FAD/NAD(P)-binding domain"/>
    <property type="match status" value="1"/>
</dbReference>
<dbReference type="PRINTS" id="PR00469">
    <property type="entry name" value="PNDRDTASEII"/>
</dbReference>
<comment type="cofactor">
    <cofactor evidence="2">
        <name>[4Fe-4S] cluster</name>
        <dbReference type="ChEBI" id="CHEBI:49883"/>
    </cofactor>
</comment>
<keyword evidence="4" id="KW-0285">Flavoprotein</keyword>
<keyword evidence="5" id="KW-0288">FMN</keyword>
<evidence type="ECO:0000256" key="5">
    <source>
        <dbReference type="ARBA" id="ARBA00022643"/>
    </source>
</evidence>
<keyword evidence="6" id="KW-0479">Metal-binding</keyword>
<protein>
    <submittedName>
        <fullName evidence="12">NADH flavin oxidoreductase NADH oxidase</fullName>
    </submittedName>
</protein>
<evidence type="ECO:0000256" key="8">
    <source>
        <dbReference type="ARBA" id="ARBA00023004"/>
    </source>
</evidence>
<dbReference type="Gene3D" id="3.50.50.60">
    <property type="entry name" value="FAD/NAD(P)-binding domain"/>
    <property type="match status" value="1"/>
</dbReference>
<dbReference type="PATRIC" id="fig|913848.6.peg.1466"/>
<dbReference type="Pfam" id="PF07992">
    <property type="entry name" value="Pyr_redox_2"/>
    <property type="match status" value="1"/>
</dbReference>
<dbReference type="Pfam" id="PF00724">
    <property type="entry name" value="Oxidored_FMN"/>
    <property type="match status" value="1"/>
</dbReference>
<dbReference type="eggNOG" id="COG0446">
    <property type="taxonomic scope" value="Bacteria"/>
</dbReference>
<dbReference type="InterPro" id="IPR023753">
    <property type="entry name" value="FAD/NAD-binding_dom"/>
</dbReference>
<dbReference type="InterPro" id="IPR036188">
    <property type="entry name" value="FAD/NAD-bd_sf"/>
</dbReference>
<dbReference type="SUPFAM" id="SSF51395">
    <property type="entry name" value="FMN-linked oxidoreductases"/>
    <property type="match status" value="1"/>
</dbReference>
<dbReference type="GO" id="GO:0016491">
    <property type="term" value="F:oxidoreductase activity"/>
    <property type="evidence" value="ECO:0007669"/>
    <property type="project" value="UniProtKB-KW"/>
</dbReference>
<dbReference type="GO" id="GO:0046872">
    <property type="term" value="F:metal ion binding"/>
    <property type="evidence" value="ECO:0007669"/>
    <property type="project" value="UniProtKB-KW"/>
</dbReference>
<evidence type="ECO:0000313" key="12">
    <source>
        <dbReference type="EMBL" id="KRK16013.1"/>
    </source>
</evidence>
<dbReference type="GO" id="GO:0051536">
    <property type="term" value="F:iron-sulfur cluster binding"/>
    <property type="evidence" value="ECO:0007669"/>
    <property type="project" value="UniProtKB-KW"/>
</dbReference>
<keyword evidence="8" id="KW-0408">Iron</keyword>
<evidence type="ECO:0000256" key="9">
    <source>
        <dbReference type="ARBA" id="ARBA00023014"/>
    </source>
</evidence>
<dbReference type="GO" id="GO:0010181">
    <property type="term" value="F:FMN binding"/>
    <property type="evidence" value="ECO:0007669"/>
    <property type="project" value="InterPro"/>
</dbReference>
<evidence type="ECO:0000256" key="6">
    <source>
        <dbReference type="ARBA" id="ARBA00022723"/>
    </source>
</evidence>
<dbReference type="AlphaFoldDB" id="A0A0R1F2C4"/>
<comment type="cofactor">
    <cofactor evidence="1">
        <name>FMN</name>
        <dbReference type="ChEBI" id="CHEBI:58210"/>
    </cofactor>
</comment>
<dbReference type="InterPro" id="IPR001155">
    <property type="entry name" value="OxRdtase_FMN_N"/>
</dbReference>
<dbReference type="eggNOG" id="COG1902">
    <property type="taxonomic scope" value="Bacteria"/>
</dbReference>
<dbReference type="Gene3D" id="3.40.50.720">
    <property type="entry name" value="NAD(P)-binding Rossmann-like Domain"/>
    <property type="match status" value="1"/>
</dbReference>
<dbReference type="Gene3D" id="3.20.20.70">
    <property type="entry name" value="Aldolase class I"/>
    <property type="match status" value="1"/>
</dbReference>
<keyword evidence="9" id="KW-0411">Iron-sulfur</keyword>
<feature type="domain" description="NADH:flavin oxidoreductase/NADH oxidase N-terminal" evidence="10">
    <location>
        <begin position="27"/>
        <end position="358"/>
    </location>
</feature>